<dbReference type="PANTHER" id="PTHR43298:SF2">
    <property type="entry name" value="FMN_FAD EXPORTER YEEO-RELATED"/>
    <property type="match status" value="1"/>
</dbReference>
<accession>A0A3A9AV93</accession>
<feature type="transmembrane region" description="Helical" evidence="13">
    <location>
        <begin position="194"/>
        <end position="214"/>
    </location>
</feature>
<keyword evidence="11 13" id="KW-0472">Membrane</keyword>
<name>A0A3A9AV93_9FIRM</name>
<dbReference type="GO" id="GO:0006811">
    <property type="term" value="P:monoatomic ion transport"/>
    <property type="evidence" value="ECO:0007669"/>
    <property type="project" value="UniProtKB-KW"/>
</dbReference>
<proteinExistence type="inferred from homology"/>
<feature type="transmembrane region" description="Helical" evidence="13">
    <location>
        <begin position="357"/>
        <end position="378"/>
    </location>
</feature>
<evidence type="ECO:0000256" key="1">
    <source>
        <dbReference type="ARBA" id="ARBA00003408"/>
    </source>
</evidence>
<evidence type="ECO:0000256" key="9">
    <source>
        <dbReference type="ARBA" id="ARBA00022989"/>
    </source>
</evidence>
<dbReference type="NCBIfam" id="TIGR00797">
    <property type="entry name" value="matE"/>
    <property type="match status" value="1"/>
</dbReference>
<dbReference type="InterPro" id="IPR050222">
    <property type="entry name" value="MATE_MdtK"/>
</dbReference>
<feature type="transmembrane region" description="Helical" evidence="13">
    <location>
        <begin position="416"/>
        <end position="435"/>
    </location>
</feature>
<gene>
    <name evidence="14" type="ORF">D7V94_11750</name>
</gene>
<keyword evidence="15" id="KW-1185">Reference proteome</keyword>
<feature type="transmembrane region" description="Helical" evidence="13">
    <location>
        <begin position="99"/>
        <end position="121"/>
    </location>
</feature>
<evidence type="ECO:0000256" key="10">
    <source>
        <dbReference type="ARBA" id="ARBA00023065"/>
    </source>
</evidence>
<sequence length="446" mass="48478">MSKQTNMTTGNPTRLLLSFAIPLMFGTILQQSFIIVDRIIVGHLIGADAFASVGATGSVSMVFTSLCLGIAIGSGIVVSQFFGANDEAGTALAIRNGTMISIVSTLIISAFALLITRPLLLLLNTPVSLLEDAVNYMSVSLGGLIFVIIYYIPFSILRSLGDAKTPIIFLATCSILNIIFDLVFVLIFHTGVAGTAVASLLAQGIAGILCFVYAIKKYSYFQRAIKEAKFDRNIVGQILKICIPMGFQYSLIYLSSSILQWVINGFGTSVIGAFAATSQIENLIQQPFTALGTAIATYTGQNIGAGKTERIKQGLISSLKICASYSLILLLVFWIFGYLVMNMFVSDTAIIENAVTGIHITSIFFMALGMSQILRYLLNGTGDSAYSMANGILEVVCRLVFVFALTNIPFIGQWGIWWTTALTWLCTALFSLWRYKSGKWKQKTRQ</sequence>
<feature type="transmembrane region" description="Helical" evidence="13">
    <location>
        <begin position="322"/>
        <end position="345"/>
    </location>
</feature>
<keyword evidence="7" id="KW-1003">Cell membrane</keyword>
<evidence type="ECO:0000256" key="8">
    <source>
        <dbReference type="ARBA" id="ARBA00022692"/>
    </source>
</evidence>
<feature type="transmembrane region" description="Helical" evidence="13">
    <location>
        <begin position="166"/>
        <end position="188"/>
    </location>
</feature>
<evidence type="ECO:0000256" key="7">
    <source>
        <dbReference type="ARBA" id="ARBA00022475"/>
    </source>
</evidence>
<keyword evidence="5" id="KW-0813">Transport</keyword>
<dbReference type="InterPro" id="IPR048279">
    <property type="entry name" value="MdtK-like"/>
</dbReference>
<dbReference type="Pfam" id="PF01554">
    <property type="entry name" value="MatE"/>
    <property type="match status" value="2"/>
</dbReference>
<dbReference type="InterPro" id="IPR002528">
    <property type="entry name" value="MATE_fam"/>
</dbReference>
<evidence type="ECO:0000256" key="2">
    <source>
        <dbReference type="ARBA" id="ARBA00004651"/>
    </source>
</evidence>
<organism evidence="14 15">
    <name type="scientific">Parablautia intestinalis</name>
    <dbReference type="NCBI Taxonomy" id="2320100"/>
    <lineage>
        <taxon>Bacteria</taxon>
        <taxon>Bacillati</taxon>
        <taxon>Bacillota</taxon>
        <taxon>Clostridia</taxon>
        <taxon>Lachnospirales</taxon>
        <taxon>Lachnospiraceae</taxon>
        <taxon>Parablautia</taxon>
    </lineage>
</organism>
<evidence type="ECO:0000256" key="4">
    <source>
        <dbReference type="ARBA" id="ARBA00020268"/>
    </source>
</evidence>
<evidence type="ECO:0000256" key="12">
    <source>
        <dbReference type="ARBA" id="ARBA00031636"/>
    </source>
</evidence>
<keyword evidence="8 13" id="KW-0812">Transmembrane</keyword>
<comment type="similarity">
    <text evidence="3">Belongs to the multi antimicrobial extrusion (MATE) (TC 2.A.66.1) family.</text>
</comment>
<keyword evidence="9 13" id="KW-1133">Transmembrane helix</keyword>
<dbReference type="GO" id="GO:0015297">
    <property type="term" value="F:antiporter activity"/>
    <property type="evidence" value="ECO:0007669"/>
    <property type="project" value="UniProtKB-KW"/>
</dbReference>
<evidence type="ECO:0000256" key="6">
    <source>
        <dbReference type="ARBA" id="ARBA00022449"/>
    </source>
</evidence>
<dbReference type="EMBL" id="RAYQ01000011">
    <property type="protein sequence ID" value="RKI91156.1"/>
    <property type="molecule type" value="Genomic_DNA"/>
</dbReference>
<feature type="transmembrane region" description="Helical" evidence="13">
    <location>
        <begin position="258"/>
        <end position="276"/>
    </location>
</feature>
<dbReference type="RefSeq" id="WP_120469943.1">
    <property type="nucleotide sequence ID" value="NZ_RAYQ01000011.1"/>
</dbReference>
<keyword evidence="6" id="KW-0050">Antiport</keyword>
<dbReference type="CDD" id="cd13138">
    <property type="entry name" value="MATE_yoeA_like"/>
    <property type="match status" value="1"/>
</dbReference>
<evidence type="ECO:0000313" key="14">
    <source>
        <dbReference type="EMBL" id="RKI91156.1"/>
    </source>
</evidence>
<evidence type="ECO:0000256" key="13">
    <source>
        <dbReference type="SAM" id="Phobius"/>
    </source>
</evidence>
<comment type="caution">
    <text evidence="14">The sequence shown here is derived from an EMBL/GenBank/DDBJ whole genome shotgun (WGS) entry which is preliminary data.</text>
</comment>
<evidence type="ECO:0000256" key="11">
    <source>
        <dbReference type="ARBA" id="ARBA00023136"/>
    </source>
</evidence>
<dbReference type="GO" id="GO:0042910">
    <property type="term" value="F:xenobiotic transmembrane transporter activity"/>
    <property type="evidence" value="ECO:0007669"/>
    <property type="project" value="InterPro"/>
</dbReference>
<evidence type="ECO:0000256" key="3">
    <source>
        <dbReference type="ARBA" id="ARBA00010199"/>
    </source>
</evidence>
<dbReference type="PANTHER" id="PTHR43298">
    <property type="entry name" value="MULTIDRUG RESISTANCE PROTEIN NORM-RELATED"/>
    <property type="match status" value="1"/>
</dbReference>
<comment type="subcellular location">
    <subcellularLocation>
        <location evidence="2">Cell membrane</location>
        <topology evidence="2">Multi-pass membrane protein</topology>
    </subcellularLocation>
</comment>
<dbReference type="OrthoDB" id="9776324at2"/>
<evidence type="ECO:0000256" key="5">
    <source>
        <dbReference type="ARBA" id="ARBA00022448"/>
    </source>
</evidence>
<dbReference type="Proteomes" id="UP000280696">
    <property type="component" value="Unassembled WGS sequence"/>
</dbReference>
<reference evidence="14 15" key="1">
    <citation type="submission" date="2018-09" db="EMBL/GenBank/DDBJ databases">
        <title>Murine metabolic-syndrome-specific gut microbial biobank.</title>
        <authorList>
            <person name="Liu C."/>
        </authorList>
    </citation>
    <scope>NUCLEOTIDE SEQUENCE [LARGE SCALE GENOMIC DNA]</scope>
    <source>
        <strain evidence="14 15">0.1xD8-82</strain>
    </source>
</reference>
<protein>
    <recommendedName>
        <fullName evidence="4">Probable multidrug resistance protein NorM</fullName>
    </recommendedName>
    <alternativeName>
        <fullName evidence="12">Multidrug-efflux transporter</fullName>
    </alternativeName>
</protein>
<feature type="transmembrane region" description="Helical" evidence="13">
    <location>
        <begin position="54"/>
        <end position="78"/>
    </location>
</feature>
<evidence type="ECO:0000313" key="15">
    <source>
        <dbReference type="Proteomes" id="UP000280696"/>
    </source>
</evidence>
<comment type="function">
    <text evidence="1">Multidrug efflux pump.</text>
</comment>
<feature type="transmembrane region" description="Helical" evidence="13">
    <location>
        <begin position="390"/>
        <end position="410"/>
    </location>
</feature>
<keyword evidence="10" id="KW-0406">Ion transport</keyword>
<dbReference type="GO" id="GO:0005886">
    <property type="term" value="C:plasma membrane"/>
    <property type="evidence" value="ECO:0007669"/>
    <property type="project" value="UniProtKB-SubCell"/>
</dbReference>
<dbReference type="PIRSF" id="PIRSF006603">
    <property type="entry name" value="DinF"/>
    <property type="match status" value="1"/>
</dbReference>
<dbReference type="AlphaFoldDB" id="A0A3A9AV93"/>
<feature type="transmembrane region" description="Helical" evidence="13">
    <location>
        <begin position="133"/>
        <end position="154"/>
    </location>
</feature>